<dbReference type="PANTHER" id="PTHR43441:SF2">
    <property type="entry name" value="FAMILY ACETYLTRANSFERASE, PUTATIVE (AFU_ORTHOLOGUE AFUA_7G00850)-RELATED"/>
    <property type="match status" value="1"/>
</dbReference>
<dbReference type="GO" id="GO:0008999">
    <property type="term" value="F:protein-N-terminal-alanine acetyltransferase activity"/>
    <property type="evidence" value="ECO:0007669"/>
    <property type="project" value="TreeGrafter"/>
</dbReference>
<dbReference type="InterPro" id="IPR051908">
    <property type="entry name" value="Ribosomal_N-acetyltransferase"/>
</dbReference>
<feature type="domain" description="N-acetyltransferase" evidence="1">
    <location>
        <begin position="34"/>
        <end position="192"/>
    </location>
</feature>
<dbReference type="FunFam" id="3.40.630.30:FF:000047">
    <property type="entry name" value="Acetyltransferase, GNAT family"/>
    <property type="match status" value="1"/>
</dbReference>
<dbReference type="EMBL" id="LT598453">
    <property type="protein sequence ID" value="SCV05016.1"/>
    <property type="molecule type" value="Genomic_DNA"/>
</dbReference>
<proteinExistence type="predicted"/>
<accession>A0A1G4KKM3</accession>
<evidence type="ECO:0000259" key="1">
    <source>
        <dbReference type="PROSITE" id="PS51186"/>
    </source>
</evidence>
<dbReference type="PANTHER" id="PTHR43441">
    <property type="entry name" value="RIBOSOMAL-PROTEIN-SERINE ACETYLTRANSFERASE"/>
    <property type="match status" value="1"/>
</dbReference>
<reference evidence="3" key="1">
    <citation type="submission" date="2016-03" db="EMBL/GenBank/DDBJ databases">
        <authorList>
            <person name="Devillers Hugo."/>
        </authorList>
    </citation>
    <scope>NUCLEOTIDE SEQUENCE [LARGE SCALE GENOMIC DNA]</scope>
</reference>
<dbReference type="PROSITE" id="PS51186">
    <property type="entry name" value="GNAT"/>
    <property type="match status" value="1"/>
</dbReference>
<dbReference type="Proteomes" id="UP000189911">
    <property type="component" value="Chromosome G"/>
</dbReference>
<dbReference type="Pfam" id="PF13302">
    <property type="entry name" value="Acetyltransf_3"/>
    <property type="match status" value="1"/>
</dbReference>
<organism evidence="2 3">
    <name type="scientific">Lachancea nothofagi CBS 11611</name>
    <dbReference type="NCBI Taxonomy" id="1266666"/>
    <lineage>
        <taxon>Eukaryota</taxon>
        <taxon>Fungi</taxon>
        <taxon>Dikarya</taxon>
        <taxon>Ascomycota</taxon>
        <taxon>Saccharomycotina</taxon>
        <taxon>Saccharomycetes</taxon>
        <taxon>Saccharomycetales</taxon>
        <taxon>Saccharomycetaceae</taxon>
        <taxon>Lachancea</taxon>
    </lineage>
</organism>
<gene>
    <name evidence="2" type="ORF">LANO_0G16644G</name>
</gene>
<name>A0A1G4KKM3_9SACH</name>
<dbReference type="GO" id="GO:1990189">
    <property type="term" value="F:protein N-terminal-serine acetyltransferase activity"/>
    <property type="evidence" value="ECO:0007669"/>
    <property type="project" value="TreeGrafter"/>
</dbReference>
<dbReference type="InterPro" id="IPR016181">
    <property type="entry name" value="Acyl_CoA_acyltransferase"/>
</dbReference>
<keyword evidence="3" id="KW-1185">Reference proteome</keyword>
<dbReference type="Gene3D" id="3.40.630.30">
    <property type="match status" value="1"/>
</dbReference>
<dbReference type="InterPro" id="IPR000182">
    <property type="entry name" value="GNAT_dom"/>
</dbReference>
<evidence type="ECO:0000313" key="3">
    <source>
        <dbReference type="Proteomes" id="UP000189911"/>
    </source>
</evidence>
<dbReference type="OrthoDB" id="41238at2759"/>
<dbReference type="SUPFAM" id="SSF55729">
    <property type="entry name" value="Acyl-CoA N-acyltransferases (Nat)"/>
    <property type="match status" value="1"/>
</dbReference>
<sequence>MVRINSYGQEIGDEVVQWKGSEAPKKVDLEGKYCKLEPLDVEKHAAALFDAYSKAPDDRMWTYLPIGPFKDYSDYRNFLLGVVNSSDSVSYAIVNHSNGRAVGTLAAMRFDIVNGTVEIGYVIFSPELQRTAISTEAQYLLMKYIFDVLKYRRCEWKCDSLNCPSRNAALRLGFKLEGTFRNAAVYKGRSRDTTWLSVTESEWADLRTTFTAWLSEDNFDEGVQKRKLTEIREKIKAIKSK</sequence>
<dbReference type="AlphaFoldDB" id="A0A1G4KKM3"/>
<protein>
    <submittedName>
        <fullName evidence="2">LANO_0G16644g1_1</fullName>
    </submittedName>
</protein>
<evidence type="ECO:0000313" key="2">
    <source>
        <dbReference type="EMBL" id="SCV05016.1"/>
    </source>
</evidence>